<sequence>MFTFGELISRASDQLLQQLVGRDIVRLLASLDASLARPERLSEIVTGLRSPADMLLDPSVRPELMLLLPKTAAEILAQRLQLCGDAYDALTSMTVRRGSTRAAELLDFFSVADEVDRYQIPPSNELVAPAYPLFPHQRLAAKRVTALLMEEPHRVVLHMPTGSGKTRTAMSVIADILNQGEPKLIVWLAHSEELCEQAVEEFKKAWSAQGNRPVAVHRWWGPHSLESPLIRDGIIVGGLQKVYSSARKTLTEIGSMAGRVDLVVMDEAHQAIAPTYRLILDVLTESGRPAPLLGLTATPGRTWSDIDEDQRLADFFYRKKVSLEVEGYDSPIRFLVDEGYLAETEFVQLEYAGGRDPSPRELQEIRESLDIPQDIINLLAADVQRNMLILSRTETMCRRHHRIIVFAATKDHALVLATVLRARGTWAYAVTGETPSSERSRIIETYRADSDETRVIVNYGVLTTGFDAPKTSAAVIARPTKSLVLFSQMVGRATRGKRAGGNARAEIATVVDTRLPGFCNMADAYDNWEDVW</sequence>
<dbReference type="OrthoDB" id="9776021at2"/>
<dbReference type="InterPro" id="IPR050742">
    <property type="entry name" value="Helicase_Restrict-Modif_Enz"/>
</dbReference>
<dbReference type="SMART" id="SM00490">
    <property type="entry name" value="HELICc"/>
    <property type="match status" value="1"/>
</dbReference>
<organism evidence="3 4">
    <name type="scientific">Mycolicibacterium agri</name>
    <name type="common">Mycobacterium agri</name>
    <dbReference type="NCBI Taxonomy" id="36811"/>
    <lineage>
        <taxon>Bacteria</taxon>
        <taxon>Bacillati</taxon>
        <taxon>Actinomycetota</taxon>
        <taxon>Actinomycetes</taxon>
        <taxon>Mycobacteriales</taxon>
        <taxon>Mycobacteriaceae</taxon>
        <taxon>Mycolicibacterium</taxon>
    </lineage>
</organism>
<evidence type="ECO:0000313" key="4">
    <source>
        <dbReference type="Proteomes" id="UP000220914"/>
    </source>
</evidence>
<dbReference type="InterPro" id="IPR014001">
    <property type="entry name" value="Helicase_ATP-bd"/>
</dbReference>
<dbReference type="RefSeq" id="WP_097942943.1">
    <property type="nucleotide sequence ID" value="NZ_BLKS01000001.1"/>
</dbReference>
<dbReference type="GO" id="GO:0005524">
    <property type="term" value="F:ATP binding"/>
    <property type="evidence" value="ECO:0007669"/>
    <property type="project" value="InterPro"/>
</dbReference>
<dbReference type="Pfam" id="PF00271">
    <property type="entry name" value="Helicase_C"/>
    <property type="match status" value="1"/>
</dbReference>
<dbReference type="InterPro" id="IPR001650">
    <property type="entry name" value="Helicase_C-like"/>
</dbReference>
<name>A0A2A7MS80_MYCAG</name>
<dbReference type="Proteomes" id="UP000220914">
    <property type="component" value="Unassembled WGS sequence"/>
</dbReference>
<dbReference type="PANTHER" id="PTHR47396">
    <property type="entry name" value="TYPE I RESTRICTION ENZYME ECOKI R PROTEIN"/>
    <property type="match status" value="1"/>
</dbReference>
<dbReference type="Pfam" id="PF04851">
    <property type="entry name" value="ResIII"/>
    <property type="match status" value="1"/>
</dbReference>
<evidence type="ECO:0000313" key="3">
    <source>
        <dbReference type="EMBL" id="PEG34367.1"/>
    </source>
</evidence>
<gene>
    <name evidence="3" type="ORF">CQY20_25940</name>
</gene>
<dbReference type="PROSITE" id="PS51192">
    <property type="entry name" value="HELICASE_ATP_BIND_1"/>
    <property type="match status" value="1"/>
</dbReference>
<dbReference type="GO" id="GO:0005829">
    <property type="term" value="C:cytosol"/>
    <property type="evidence" value="ECO:0007669"/>
    <property type="project" value="TreeGrafter"/>
</dbReference>
<dbReference type="SMART" id="SM00487">
    <property type="entry name" value="DEXDc"/>
    <property type="match status" value="1"/>
</dbReference>
<dbReference type="PROSITE" id="PS51194">
    <property type="entry name" value="HELICASE_CTER"/>
    <property type="match status" value="1"/>
</dbReference>
<keyword evidence="4" id="KW-1185">Reference proteome</keyword>
<dbReference type="PANTHER" id="PTHR47396:SF1">
    <property type="entry name" value="ATP-DEPENDENT HELICASE IRC3-RELATED"/>
    <property type="match status" value="1"/>
</dbReference>
<feature type="domain" description="Helicase C-terminal" evidence="2">
    <location>
        <begin position="382"/>
        <end position="532"/>
    </location>
</feature>
<keyword evidence="3" id="KW-0378">Hydrolase</keyword>
<dbReference type="AlphaFoldDB" id="A0A2A7MS80"/>
<dbReference type="GO" id="GO:0003677">
    <property type="term" value="F:DNA binding"/>
    <property type="evidence" value="ECO:0007669"/>
    <property type="project" value="InterPro"/>
</dbReference>
<comment type="caution">
    <text evidence="3">The sequence shown here is derived from an EMBL/GenBank/DDBJ whole genome shotgun (WGS) entry which is preliminary data.</text>
</comment>
<protein>
    <submittedName>
        <fullName evidence="3">Restriction endonuclease</fullName>
    </submittedName>
</protein>
<reference evidence="3 4" key="1">
    <citation type="submission" date="2017-10" db="EMBL/GenBank/DDBJ databases">
        <title>The new phylogeny of genus Mycobacterium.</title>
        <authorList>
            <person name="Tortoli E."/>
            <person name="Trovato A."/>
            <person name="Cirillo D.M."/>
        </authorList>
    </citation>
    <scope>NUCLEOTIDE SEQUENCE [LARGE SCALE GENOMIC DNA]</scope>
    <source>
        <strain evidence="3 4">CCUG37673</strain>
    </source>
</reference>
<evidence type="ECO:0000259" key="1">
    <source>
        <dbReference type="PROSITE" id="PS51192"/>
    </source>
</evidence>
<keyword evidence="3" id="KW-0540">Nuclease</keyword>
<accession>A0A2A7MS80</accession>
<proteinExistence type="predicted"/>
<feature type="domain" description="Helicase ATP-binding" evidence="1">
    <location>
        <begin position="146"/>
        <end position="299"/>
    </location>
</feature>
<dbReference type="EMBL" id="PDCP01000067">
    <property type="protein sequence ID" value="PEG34367.1"/>
    <property type="molecule type" value="Genomic_DNA"/>
</dbReference>
<dbReference type="InterPro" id="IPR027417">
    <property type="entry name" value="P-loop_NTPase"/>
</dbReference>
<keyword evidence="3" id="KW-0255">Endonuclease</keyword>
<dbReference type="InterPro" id="IPR006935">
    <property type="entry name" value="Helicase/UvrB_N"/>
</dbReference>
<dbReference type="SUPFAM" id="SSF52540">
    <property type="entry name" value="P-loop containing nucleoside triphosphate hydrolases"/>
    <property type="match status" value="1"/>
</dbReference>
<dbReference type="Gene3D" id="3.40.50.300">
    <property type="entry name" value="P-loop containing nucleotide triphosphate hydrolases"/>
    <property type="match status" value="2"/>
</dbReference>
<dbReference type="GO" id="GO:0004519">
    <property type="term" value="F:endonuclease activity"/>
    <property type="evidence" value="ECO:0007669"/>
    <property type="project" value="UniProtKB-KW"/>
</dbReference>
<evidence type="ECO:0000259" key="2">
    <source>
        <dbReference type="PROSITE" id="PS51194"/>
    </source>
</evidence>
<dbReference type="GO" id="GO:0016787">
    <property type="term" value="F:hydrolase activity"/>
    <property type="evidence" value="ECO:0007669"/>
    <property type="project" value="InterPro"/>
</dbReference>